<dbReference type="SUPFAM" id="SSF53335">
    <property type="entry name" value="S-adenosyl-L-methionine-dependent methyltransferases"/>
    <property type="match status" value="1"/>
</dbReference>
<feature type="domain" description="Methyltransferase" evidence="1">
    <location>
        <begin position="55"/>
        <end position="99"/>
    </location>
</feature>
<dbReference type="GO" id="GO:0008168">
    <property type="term" value="F:methyltransferase activity"/>
    <property type="evidence" value="ECO:0007669"/>
    <property type="project" value="UniProtKB-KW"/>
</dbReference>
<accession>A0A1L7LGV4</accession>
<dbReference type="InterPro" id="IPR029063">
    <property type="entry name" value="SAM-dependent_MTases_sf"/>
</dbReference>
<evidence type="ECO:0000259" key="1">
    <source>
        <dbReference type="Pfam" id="PF13847"/>
    </source>
</evidence>
<protein>
    <submittedName>
        <fullName evidence="2">Methyltransferase domain protein</fullName>
    </submittedName>
</protein>
<gene>
    <name evidence="2" type="ORF">SRT_01090</name>
</gene>
<dbReference type="Pfam" id="PF13847">
    <property type="entry name" value="Methyltransf_31"/>
    <property type="match status" value="1"/>
</dbReference>
<dbReference type="InterPro" id="IPR025714">
    <property type="entry name" value="Methyltranfer_dom"/>
</dbReference>
<dbReference type="AlphaFoldDB" id="A0A1L7LGV4"/>
<dbReference type="Gene3D" id="3.40.50.150">
    <property type="entry name" value="Vaccinia Virus protein VP39"/>
    <property type="match status" value="1"/>
</dbReference>
<evidence type="ECO:0000313" key="2">
    <source>
        <dbReference type="EMBL" id="BAQ23370.1"/>
    </source>
</evidence>
<evidence type="ECO:0000313" key="3">
    <source>
        <dbReference type="Proteomes" id="UP000217758"/>
    </source>
</evidence>
<organism evidence="2 3">
    <name type="scientific">Streptococcus troglodytae</name>
    <dbReference type="NCBI Taxonomy" id="1111760"/>
    <lineage>
        <taxon>Bacteria</taxon>
        <taxon>Bacillati</taxon>
        <taxon>Bacillota</taxon>
        <taxon>Bacilli</taxon>
        <taxon>Lactobacillales</taxon>
        <taxon>Streptococcaceae</taxon>
        <taxon>Streptococcus</taxon>
    </lineage>
</organism>
<dbReference type="CDD" id="cd02440">
    <property type="entry name" value="AdoMet_MTases"/>
    <property type="match status" value="1"/>
</dbReference>
<keyword evidence="3" id="KW-1185">Reference proteome</keyword>
<reference evidence="2 3" key="1">
    <citation type="journal article" date="2016" name="Microbiol. Immunol.">
        <title>Complete genome sequence of Streptococcus troglodytae TKU31 isolated from the oral cavity of a chimpanzee (Pan troglodytes).</title>
        <authorList>
            <person name="Okamoto M."/>
            <person name="Naito M."/>
            <person name="Miyanohara M."/>
            <person name="Imai S."/>
            <person name="Nomura Y."/>
            <person name="Saito W."/>
            <person name="Momoi Y."/>
            <person name="Takada K."/>
            <person name="Miyabe-Nishiwaki T."/>
            <person name="Tomonaga M."/>
            <person name="Hanada N."/>
        </authorList>
    </citation>
    <scope>NUCLEOTIDE SEQUENCE [LARGE SCALE GENOMIC DNA]</scope>
    <source>
        <strain evidence="3">TKU 31</strain>
    </source>
</reference>
<dbReference type="GO" id="GO:0032259">
    <property type="term" value="P:methylation"/>
    <property type="evidence" value="ECO:0007669"/>
    <property type="project" value="UniProtKB-KW"/>
</dbReference>
<name>A0A1L7LGV4_9STRE</name>
<dbReference type="KEGG" id="strg:SRT_01090"/>
<dbReference type="EMBL" id="AP014612">
    <property type="protein sequence ID" value="BAQ23370.1"/>
    <property type="molecule type" value="Genomic_DNA"/>
</dbReference>
<sequence length="108" mass="12296">MELEQMRGFEKAQSNDDINDFFDYSYSKVYSELLNVELESQIRFLKNNYLKATSKNDMTILDLCCGTGRHVKKLNDEGYMVDGVDINPEAVNTAQKSIINNKGKGMSI</sequence>
<keyword evidence="2" id="KW-0489">Methyltransferase</keyword>
<proteinExistence type="predicted"/>
<dbReference type="Proteomes" id="UP000217758">
    <property type="component" value="Chromosome"/>
</dbReference>
<keyword evidence="2" id="KW-0808">Transferase</keyword>